<keyword evidence="3" id="KW-1185">Reference proteome</keyword>
<evidence type="ECO:0000313" key="3">
    <source>
        <dbReference type="Proteomes" id="UP000289340"/>
    </source>
</evidence>
<dbReference type="AlphaFoldDB" id="A0A445KMA0"/>
<proteinExistence type="predicted"/>
<gene>
    <name evidence="2" type="ORF">D0Y65_012017</name>
</gene>
<evidence type="ECO:0008006" key="4">
    <source>
        <dbReference type="Google" id="ProtNLM"/>
    </source>
</evidence>
<reference evidence="2 3" key="1">
    <citation type="submission" date="2018-09" db="EMBL/GenBank/DDBJ databases">
        <title>A high-quality reference genome of wild soybean provides a powerful tool to mine soybean genomes.</title>
        <authorList>
            <person name="Xie M."/>
            <person name="Chung C.Y.L."/>
            <person name="Li M.-W."/>
            <person name="Wong F.-L."/>
            <person name="Chan T.-F."/>
            <person name="Lam H.-M."/>
        </authorList>
    </citation>
    <scope>NUCLEOTIDE SEQUENCE [LARGE SCALE GENOMIC DNA]</scope>
    <source>
        <strain evidence="3">cv. W05</strain>
        <tissue evidence="2">Hypocotyl of etiolated seedlings</tissue>
    </source>
</reference>
<comment type="caution">
    <text evidence="2">The sequence shown here is derived from an EMBL/GenBank/DDBJ whole genome shotgun (WGS) entry which is preliminary data.</text>
</comment>
<sequence length="116" mass="13438">MVLVKLQPYRQHYCFQEESEAKFKWEGFDESQATWEDKDAFEATYPSFNLEDKVVFKGGGIVMDENNVGSELEADNQRRNPEHVTNDPQDVGCRRSTCMKFTSSKLHGFEAEKGYK</sequence>
<feature type="region of interest" description="Disordered" evidence="1">
    <location>
        <begin position="71"/>
        <end position="91"/>
    </location>
</feature>
<protein>
    <recommendedName>
        <fullName evidence="4">Chromo domain-containing protein</fullName>
    </recommendedName>
</protein>
<organism evidence="2 3">
    <name type="scientific">Glycine soja</name>
    <name type="common">Wild soybean</name>
    <dbReference type="NCBI Taxonomy" id="3848"/>
    <lineage>
        <taxon>Eukaryota</taxon>
        <taxon>Viridiplantae</taxon>
        <taxon>Streptophyta</taxon>
        <taxon>Embryophyta</taxon>
        <taxon>Tracheophyta</taxon>
        <taxon>Spermatophyta</taxon>
        <taxon>Magnoliopsida</taxon>
        <taxon>eudicotyledons</taxon>
        <taxon>Gunneridae</taxon>
        <taxon>Pentapetalae</taxon>
        <taxon>rosids</taxon>
        <taxon>fabids</taxon>
        <taxon>Fabales</taxon>
        <taxon>Fabaceae</taxon>
        <taxon>Papilionoideae</taxon>
        <taxon>50 kb inversion clade</taxon>
        <taxon>NPAAA clade</taxon>
        <taxon>indigoferoid/millettioid clade</taxon>
        <taxon>Phaseoleae</taxon>
        <taxon>Glycine</taxon>
        <taxon>Glycine subgen. Soja</taxon>
    </lineage>
</organism>
<accession>A0A445KMA0</accession>
<feature type="compositionally biased region" description="Basic and acidic residues" evidence="1">
    <location>
        <begin position="75"/>
        <end position="85"/>
    </location>
</feature>
<name>A0A445KMA0_GLYSO</name>
<dbReference type="Proteomes" id="UP000289340">
    <property type="component" value="Chromosome 5"/>
</dbReference>
<evidence type="ECO:0000313" key="2">
    <source>
        <dbReference type="EMBL" id="RZC12036.1"/>
    </source>
</evidence>
<dbReference type="EMBL" id="QZWG01000005">
    <property type="protein sequence ID" value="RZC12036.1"/>
    <property type="molecule type" value="Genomic_DNA"/>
</dbReference>
<evidence type="ECO:0000256" key="1">
    <source>
        <dbReference type="SAM" id="MobiDB-lite"/>
    </source>
</evidence>